<dbReference type="PANTHER" id="PTHR30535:SF34">
    <property type="entry name" value="MOLYBDATE-BINDING PROTEIN MOLA"/>
    <property type="match status" value="1"/>
</dbReference>
<gene>
    <name evidence="2" type="ORF">DK846_15285</name>
</gene>
<dbReference type="EMBL" id="QGMY01000016">
    <property type="protein sequence ID" value="PWR70190.1"/>
    <property type="molecule type" value="Genomic_DNA"/>
</dbReference>
<dbReference type="InterPro" id="IPR050902">
    <property type="entry name" value="ABC_Transporter_SBP"/>
</dbReference>
<dbReference type="OrthoDB" id="117419at2157"/>
<dbReference type="PROSITE" id="PS50983">
    <property type="entry name" value="FE_B12_PBP"/>
    <property type="match status" value="1"/>
</dbReference>
<sequence>MTEKTALISDISVSNDHQLFSPILKFSNCEVIDTGVIMDHRIGILTGVLMIIGVLLSGCTSPDKSQPPESIPGPSIIDLEDIAATNSGIVLTDAIGREVTVPRNITHILCSGPGCMRYLAYIGETKKAVAADPVERDTQSPPPLPYLVANPQIRALPAAGKITDVIEPSQITALNPRPDLIILMGDNPQISADELQRRTGIPVVVLQDGDLSYRRNAMNYSLRIMGLVLGKSERAEEVIRFFDKVTENLEARTSTISDFQQKKAYIGGYSNPNPEGLYSTTSIFIPLRLISAHNIAEEYGNQNGLSGPFTIPKEALIRIAPDALFLDMTTWSLKESAVTDIEKSESLKGLPAVRQGEVYGLLPTSLYGEDHESDLMNAYIIGKALYPEKFTDVEPKVMADYIYTFLYGEPIFEEINKNYGGMALSRIPLFT</sequence>
<dbReference type="Proteomes" id="UP000245657">
    <property type="component" value="Unassembled WGS sequence"/>
</dbReference>
<reference evidence="2 3" key="1">
    <citation type="submission" date="2018-05" db="EMBL/GenBank/DDBJ databases">
        <title>Draft genome of Methanospirillum lacunae Ki8-1.</title>
        <authorList>
            <person name="Dueholm M.S."/>
            <person name="Nielsen P.H."/>
            <person name="Bakmann L.F."/>
            <person name="Otzen D.E."/>
        </authorList>
    </citation>
    <scope>NUCLEOTIDE SEQUENCE [LARGE SCALE GENOMIC DNA]</scope>
    <source>
        <strain evidence="2 3">Ki8-1</strain>
    </source>
</reference>
<dbReference type="Pfam" id="PF01497">
    <property type="entry name" value="Peripla_BP_2"/>
    <property type="match status" value="1"/>
</dbReference>
<dbReference type="GeneID" id="97548370"/>
<feature type="domain" description="Fe/B12 periplasmic-binding" evidence="1">
    <location>
        <begin position="107"/>
        <end position="389"/>
    </location>
</feature>
<dbReference type="InterPro" id="IPR002491">
    <property type="entry name" value="ABC_transptr_periplasmic_BD"/>
</dbReference>
<dbReference type="AlphaFoldDB" id="A0A2V2MV69"/>
<dbReference type="SUPFAM" id="SSF53807">
    <property type="entry name" value="Helical backbone' metal receptor"/>
    <property type="match status" value="1"/>
</dbReference>
<evidence type="ECO:0000259" key="1">
    <source>
        <dbReference type="PROSITE" id="PS50983"/>
    </source>
</evidence>
<dbReference type="RefSeq" id="WP_109969952.1">
    <property type="nucleotide sequence ID" value="NZ_CP176093.1"/>
</dbReference>
<accession>A0A2V2MV69</accession>
<name>A0A2V2MV69_9EURY</name>
<comment type="caution">
    <text evidence="2">The sequence shown here is derived from an EMBL/GenBank/DDBJ whole genome shotgun (WGS) entry which is preliminary data.</text>
</comment>
<dbReference type="PANTHER" id="PTHR30535">
    <property type="entry name" value="VITAMIN B12-BINDING PROTEIN"/>
    <property type="match status" value="1"/>
</dbReference>
<evidence type="ECO:0000313" key="2">
    <source>
        <dbReference type="EMBL" id="PWR70190.1"/>
    </source>
</evidence>
<protein>
    <recommendedName>
        <fullName evidence="1">Fe/B12 periplasmic-binding domain-containing protein</fullName>
    </recommendedName>
</protein>
<dbReference type="Gene3D" id="3.40.50.1980">
    <property type="entry name" value="Nitrogenase molybdenum iron protein domain"/>
    <property type="match status" value="2"/>
</dbReference>
<evidence type="ECO:0000313" key="3">
    <source>
        <dbReference type="Proteomes" id="UP000245657"/>
    </source>
</evidence>
<organism evidence="2 3">
    <name type="scientific">Methanospirillum lacunae</name>
    <dbReference type="NCBI Taxonomy" id="668570"/>
    <lineage>
        <taxon>Archaea</taxon>
        <taxon>Methanobacteriati</taxon>
        <taxon>Methanobacteriota</taxon>
        <taxon>Stenosarchaea group</taxon>
        <taxon>Methanomicrobia</taxon>
        <taxon>Methanomicrobiales</taxon>
        <taxon>Methanospirillaceae</taxon>
        <taxon>Methanospirillum</taxon>
    </lineage>
</organism>
<keyword evidence="3" id="KW-1185">Reference proteome</keyword>
<proteinExistence type="predicted"/>